<gene>
    <name evidence="6" type="ORF">BC781_101393</name>
</gene>
<dbReference type="InterPro" id="IPR011075">
    <property type="entry name" value="TetR_C"/>
</dbReference>
<dbReference type="InterPro" id="IPR036271">
    <property type="entry name" value="Tet_transcr_reg_TetR-rel_C_sf"/>
</dbReference>
<dbReference type="RefSeq" id="WP_158281373.1">
    <property type="nucleotide sequence ID" value="NZ_QGDO01000001.1"/>
</dbReference>
<keyword evidence="1" id="KW-0805">Transcription regulation</keyword>
<reference evidence="6 7" key="1">
    <citation type="submission" date="2018-03" db="EMBL/GenBank/DDBJ databases">
        <title>Genomic Encyclopedia of Archaeal and Bacterial Type Strains, Phase II (KMG-II): from individual species to whole genera.</title>
        <authorList>
            <person name="Goeker M."/>
        </authorList>
    </citation>
    <scope>NUCLEOTIDE SEQUENCE [LARGE SCALE GENOMIC DNA]</scope>
    <source>
        <strain evidence="6 7">DSM 28229</strain>
    </source>
</reference>
<dbReference type="InterPro" id="IPR009057">
    <property type="entry name" value="Homeodomain-like_sf"/>
</dbReference>
<dbReference type="Gene3D" id="1.10.357.10">
    <property type="entry name" value="Tetracycline Repressor, domain 2"/>
    <property type="match status" value="1"/>
</dbReference>
<dbReference type="PANTHER" id="PTHR47506:SF3">
    <property type="entry name" value="HTH-TYPE TRANSCRIPTIONAL REGULATOR LMRA"/>
    <property type="match status" value="1"/>
</dbReference>
<evidence type="ECO:0000256" key="4">
    <source>
        <dbReference type="PROSITE-ProRule" id="PRU00335"/>
    </source>
</evidence>
<evidence type="ECO:0000313" key="7">
    <source>
        <dbReference type="Proteomes" id="UP000245535"/>
    </source>
</evidence>
<dbReference type="AlphaFoldDB" id="A0A315ZFW1"/>
<dbReference type="OrthoDB" id="9798857at2"/>
<accession>A0A315ZFW1</accession>
<sequence length="198" mass="22581">MKAVKENTKDYILRTVAPIFNKKGYVATSLSDLEKATSMTKGAIYRNFKSKEDLAVQAFKYNIKLVLAPLSILLSEEKSATKRLQILTDYYRNYLDKTDNLGGCPLINIGIDTHFTNPELFRMAQKAGTNLRGDLRKILEDGIAQDEFRESIEVEIVAQNLFSMIEGSIFVATLHESNDYVTSMMDHIDYLVQYDFKK</sequence>
<dbReference type="SUPFAM" id="SSF48498">
    <property type="entry name" value="Tetracyclin repressor-like, C-terminal domain"/>
    <property type="match status" value="1"/>
</dbReference>
<proteinExistence type="predicted"/>
<evidence type="ECO:0000256" key="3">
    <source>
        <dbReference type="ARBA" id="ARBA00023163"/>
    </source>
</evidence>
<evidence type="ECO:0000256" key="2">
    <source>
        <dbReference type="ARBA" id="ARBA00023125"/>
    </source>
</evidence>
<dbReference type="PANTHER" id="PTHR47506">
    <property type="entry name" value="TRANSCRIPTIONAL REGULATORY PROTEIN"/>
    <property type="match status" value="1"/>
</dbReference>
<evidence type="ECO:0000313" key="6">
    <source>
        <dbReference type="EMBL" id="PWJ44043.1"/>
    </source>
</evidence>
<evidence type="ECO:0000259" key="5">
    <source>
        <dbReference type="PROSITE" id="PS50977"/>
    </source>
</evidence>
<feature type="domain" description="HTH tetR-type" evidence="5">
    <location>
        <begin position="6"/>
        <end position="66"/>
    </location>
</feature>
<dbReference type="Pfam" id="PF00440">
    <property type="entry name" value="TetR_N"/>
    <property type="match status" value="1"/>
</dbReference>
<dbReference type="EMBL" id="QGDO01000001">
    <property type="protein sequence ID" value="PWJ44043.1"/>
    <property type="molecule type" value="Genomic_DNA"/>
</dbReference>
<dbReference type="PROSITE" id="PS50977">
    <property type="entry name" value="HTH_TETR_2"/>
    <property type="match status" value="1"/>
</dbReference>
<dbReference type="InterPro" id="IPR001647">
    <property type="entry name" value="HTH_TetR"/>
</dbReference>
<keyword evidence="2 4" id="KW-0238">DNA-binding</keyword>
<keyword evidence="3" id="KW-0804">Transcription</keyword>
<name>A0A315ZFW1_SEDFL</name>
<evidence type="ECO:0000256" key="1">
    <source>
        <dbReference type="ARBA" id="ARBA00023015"/>
    </source>
</evidence>
<feature type="DNA-binding region" description="H-T-H motif" evidence="4">
    <location>
        <begin position="29"/>
        <end position="48"/>
    </location>
</feature>
<protein>
    <submittedName>
        <fullName evidence="6">TetR family transcriptional regulator</fullName>
    </submittedName>
</protein>
<keyword evidence="7" id="KW-1185">Reference proteome</keyword>
<dbReference type="SUPFAM" id="SSF46689">
    <property type="entry name" value="Homeodomain-like"/>
    <property type="match status" value="1"/>
</dbReference>
<dbReference type="Proteomes" id="UP000245535">
    <property type="component" value="Unassembled WGS sequence"/>
</dbReference>
<dbReference type="Pfam" id="PF16925">
    <property type="entry name" value="TetR_C_13"/>
    <property type="match status" value="1"/>
</dbReference>
<dbReference type="GO" id="GO:0003677">
    <property type="term" value="F:DNA binding"/>
    <property type="evidence" value="ECO:0007669"/>
    <property type="project" value="UniProtKB-UniRule"/>
</dbReference>
<organism evidence="6 7">
    <name type="scientific">Sediminitomix flava</name>
    <dbReference type="NCBI Taxonomy" id="379075"/>
    <lineage>
        <taxon>Bacteria</taxon>
        <taxon>Pseudomonadati</taxon>
        <taxon>Bacteroidota</taxon>
        <taxon>Cytophagia</taxon>
        <taxon>Cytophagales</taxon>
        <taxon>Flammeovirgaceae</taxon>
        <taxon>Sediminitomix</taxon>
    </lineage>
</organism>
<dbReference type="PRINTS" id="PR00455">
    <property type="entry name" value="HTHTETR"/>
</dbReference>
<comment type="caution">
    <text evidence="6">The sequence shown here is derived from an EMBL/GenBank/DDBJ whole genome shotgun (WGS) entry which is preliminary data.</text>
</comment>